<dbReference type="InterPro" id="IPR000700">
    <property type="entry name" value="PAS-assoc_C"/>
</dbReference>
<dbReference type="InterPro" id="IPR000014">
    <property type="entry name" value="PAS"/>
</dbReference>
<gene>
    <name evidence="4" type="ORF">ENP94_07245</name>
    <name evidence="5" type="ORF">ENS16_02890</name>
</gene>
<sequence length="601" mass="68047">MIFPKAPDPKKLLEEQEAFQEAERRRAEARAQAIFDSLIDFSPVAIEIFDPQGNLLKSNRAAERLLGKIPPPGISLNDPKTLKRTGLLEPQLRRLLAGARIETPPYWYDPAEIGLPPTPYGKICLRVTALPLLDYEGRVKMLALIYEDLTELKKAEASIQELKSATATSPVYPDSINSADARDIEFARRKIEQAWRESEERYRTLIDSAQELCIIRRAEDGRILAISPSVRELFGVSRETVLTDNMALYAQVHPEDQERVKSAELQARQTGEYPPGLEFRIIKEPEKDTVWLRMTARTCTFASRRTFEIIVLNITREKQLEELLRKKEQNIAAMLETQVAGVFLINHDWVITAWSKGAEKETRVNSEEAVGRKLWEVYPEAEASGLAAIVRKALLDQQPQNGEFFYQDGRERYAGWFQLTLFPLDTGILGLITNITARRKIEQSWQELDRRFQTIWQNERILLAIKDANLRYIQANPVASATYGGGSSILGKSDAELFPATVTAMLNSQDRQVLQTGRPVSLELCLGDPKSAASTWVALSKLPLPGANGETVGVIDIGFDITRLVQIQTELRRRREQLEKIVAEQTELLRRAQEELGRWSG</sequence>
<dbReference type="PROSITE" id="PS50113">
    <property type="entry name" value="PAC"/>
    <property type="match status" value="2"/>
</dbReference>
<comment type="caution">
    <text evidence="4">The sequence shown here is derived from an EMBL/GenBank/DDBJ whole genome shotgun (WGS) entry which is preliminary data.</text>
</comment>
<accession>A0A7C1RZG9</accession>
<feature type="domain" description="PAS" evidence="2">
    <location>
        <begin position="327"/>
        <end position="397"/>
    </location>
</feature>
<dbReference type="SUPFAM" id="SSF55785">
    <property type="entry name" value="PYP-like sensor domain (PAS domain)"/>
    <property type="match status" value="4"/>
</dbReference>
<dbReference type="InterPro" id="IPR013767">
    <property type="entry name" value="PAS_fold"/>
</dbReference>
<dbReference type="SMART" id="SM00091">
    <property type="entry name" value="PAS"/>
    <property type="match status" value="4"/>
</dbReference>
<feature type="domain" description="PAS" evidence="2">
    <location>
        <begin position="198"/>
        <end position="271"/>
    </location>
</feature>
<dbReference type="CDD" id="cd00130">
    <property type="entry name" value="PAS"/>
    <property type="match status" value="2"/>
</dbReference>
<evidence type="ECO:0000313" key="4">
    <source>
        <dbReference type="EMBL" id="HEA87782.1"/>
    </source>
</evidence>
<reference evidence="4" key="1">
    <citation type="journal article" date="2020" name="mSystems">
        <title>Genome- and Community-Level Interaction Insights into Carbon Utilization and Element Cycling Functions of Hydrothermarchaeota in Hydrothermal Sediment.</title>
        <authorList>
            <person name="Zhou Z."/>
            <person name="Liu Y."/>
            <person name="Xu W."/>
            <person name="Pan J."/>
            <person name="Luo Z.H."/>
            <person name="Li M."/>
        </authorList>
    </citation>
    <scope>NUCLEOTIDE SEQUENCE [LARGE SCALE GENOMIC DNA]</scope>
    <source>
        <strain evidence="4">SpSt-265</strain>
        <strain evidence="5">SpSt-465</strain>
    </source>
</reference>
<evidence type="ECO:0000259" key="2">
    <source>
        <dbReference type="PROSITE" id="PS50112"/>
    </source>
</evidence>
<dbReference type="InterPro" id="IPR013656">
    <property type="entry name" value="PAS_4"/>
</dbReference>
<dbReference type="InterPro" id="IPR035965">
    <property type="entry name" value="PAS-like_dom_sf"/>
</dbReference>
<dbReference type="Pfam" id="PF08448">
    <property type="entry name" value="PAS_4"/>
    <property type="match status" value="2"/>
</dbReference>
<evidence type="ECO:0000313" key="5">
    <source>
        <dbReference type="EMBL" id="HFJ53620.1"/>
    </source>
</evidence>
<feature type="coiled-coil region" evidence="1">
    <location>
        <begin position="564"/>
        <end position="595"/>
    </location>
</feature>
<feature type="domain" description="PAC" evidence="3">
    <location>
        <begin position="520"/>
        <end position="573"/>
    </location>
</feature>
<evidence type="ECO:0000256" key="1">
    <source>
        <dbReference type="SAM" id="Coils"/>
    </source>
</evidence>
<dbReference type="GO" id="GO:0006355">
    <property type="term" value="P:regulation of DNA-templated transcription"/>
    <property type="evidence" value="ECO:0007669"/>
    <property type="project" value="InterPro"/>
</dbReference>
<name>A0A7C1RZG9_UNCW3</name>
<dbReference type="Pfam" id="PF00989">
    <property type="entry name" value="PAS"/>
    <property type="match status" value="1"/>
</dbReference>
<dbReference type="EMBL" id="DSLG01000008">
    <property type="protein sequence ID" value="HEA87782.1"/>
    <property type="molecule type" value="Genomic_DNA"/>
</dbReference>
<dbReference type="EMBL" id="DSTU01000004">
    <property type="protein sequence ID" value="HFJ53620.1"/>
    <property type="molecule type" value="Genomic_DNA"/>
</dbReference>
<feature type="domain" description="PAC" evidence="3">
    <location>
        <begin position="109"/>
        <end position="161"/>
    </location>
</feature>
<organism evidence="4">
    <name type="scientific">candidate division WOR-3 bacterium</name>
    <dbReference type="NCBI Taxonomy" id="2052148"/>
    <lineage>
        <taxon>Bacteria</taxon>
        <taxon>Bacteria division WOR-3</taxon>
    </lineage>
</organism>
<protein>
    <submittedName>
        <fullName evidence="4">PAS domain S-box protein</fullName>
    </submittedName>
</protein>
<dbReference type="PANTHER" id="PTHR44757">
    <property type="entry name" value="DIGUANYLATE CYCLASE DGCP"/>
    <property type="match status" value="1"/>
</dbReference>
<dbReference type="Gene3D" id="3.30.450.20">
    <property type="entry name" value="PAS domain"/>
    <property type="match status" value="4"/>
</dbReference>
<dbReference type="InterPro" id="IPR052155">
    <property type="entry name" value="Biofilm_reg_signaling"/>
</dbReference>
<dbReference type="PANTHER" id="PTHR44757:SF2">
    <property type="entry name" value="BIOFILM ARCHITECTURE MAINTENANCE PROTEIN MBAA"/>
    <property type="match status" value="1"/>
</dbReference>
<keyword evidence="1" id="KW-0175">Coiled coil</keyword>
<proteinExistence type="predicted"/>
<dbReference type="PROSITE" id="PS50112">
    <property type="entry name" value="PAS"/>
    <property type="match status" value="2"/>
</dbReference>
<dbReference type="AlphaFoldDB" id="A0A7C1RZG9"/>
<evidence type="ECO:0000259" key="3">
    <source>
        <dbReference type="PROSITE" id="PS50113"/>
    </source>
</evidence>
<dbReference type="NCBIfam" id="TIGR00229">
    <property type="entry name" value="sensory_box"/>
    <property type="match status" value="2"/>
</dbReference>